<dbReference type="GO" id="GO:0045892">
    <property type="term" value="P:negative regulation of DNA-templated transcription"/>
    <property type="evidence" value="ECO:0007669"/>
    <property type="project" value="UniProtKB-ARBA"/>
</dbReference>
<evidence type="ECO:0000256" key="2">
    <source>
        <dbReference type="ARBA" id="ARBA00023125"/>
    </source>
</evidence>
<dbReference type="InterPro" id="IPR050109">
    <property type="entry name" value="HTH-type_TetR-like_transc_reg"/>
</dbReference>
<accession>A0AAU7W6E1</accession>
<feature type="DNA-binding region" description="H-T-H motif" evidence="4">
    <location>
        <begin position="39"/>
        <end position="58"/>
    </location>
</feature>
<dbReference type="PROSITE" id="PS50977">
    <property type="entry name" value="HTH_TETR_2"/>
    <property type="match status" value="1"/>
</dbReference>
<evidence type="ECO:0000256" key="4">
    <source>
        <dbReference type="PROSITE-ProRule" id="PRU00335"/>
    </source>
</evidence>
<proteinExistence type="predicted"/>
<dbReference type="AlphaFoldDB" id="A0AAU7W6E1"/>
<keyword evidence="2 4" id="KW-0238">DNA-binding</keyword>
<evidence type="ECO:0000259" key="5">
    <source>
        <dbReference type="PROSITE" id="PS50977"/>
    </source>
</evidence>
<feature type="domain" description="HTH tetR-type" evidence="5">
    <location>
        <begin position="16"/>
        <end position="76"/>
    </location>
</feature>
<organism evidence="6">
    <name type="scientific">Agromyces sp. G08B096</name>
    <dbReference type="NCBI Taxonomy" id="3156399"/>
    <lineage>
        <taxon>Bacteria</taxon>
        <taxon>Bacillati</taxon>
        <taxon>Actinomycetota</taxon>
        <taxon>Actinomycetes</taxon>
        <taxon>Micrococcales</taxon>
        <taxon>Microbacteriaceae</taxon>
        <taxon>Agromyces</taxon>
    </lineage>
</organism>
<dbReference type="SUPFAM" id="SSF46689">
    <property type="entry name" value="Homeodomain-like"/>
    <property type="match status" value="1"/>
</dbReference>
<dbReference type="FunFam" id="1.10.10.60:FF:000141">
    <property type="entry name" value="TetR family transcriptional regulator"/>
    <property type="match status" value="1"/>
</dbReference>
<protein>
    <submittedName>
        <fullName evidence="6">TetR/AcrR family transcriptional regulator</fullName>
    </submittedName>
</protein>
<dbReference type="Pfam" id="PF00440">
    <property type="entry name" value="TetR_N"/>
    <property type="match status" value="1"/>
</dbReference>
<dbReference type="PRINTS" id="PR00455">
    <property type="entry name" value="HTHTETR"/>
</dbReference>
<dbReference type="Gene3D" id="1.10.357.10">
    <property type="entry name" value="Tetracycline Repressor, domain 2"/>
    <property type="match status" value="1"/>
</dbReference>
<dbReference type="InterPro" id="IPR009057">
    <property type="entry name" value="Homeodomain-like_sf"/>
</dbReference>
<dbReference type="EMBL" id="CP158374">
    <property type="protein sequence ID" value="XBX81904.1"/>
    <property type="molecule type" value="Genomic_DNA"/>
</dbReference>
<dbReference type="InterPro" id="IPR001647">
    <property type="entry name" value="HTH_TetR"/>
</dbReference>
<evidence type="ECO:0000256" key="3">
    <source>
        <dbReference type="ARBA" id="ARBA00023163"/>
    </source>
</evidence>
<dbReference type="Pfam" id="PF14246">
    <property type="entry name" value="TetR_C_7"/>
    <property type="match status" value="1"/>
</dbReference>
<gene>
    <name evidence="6" type="ORF">ABIQ69_14970</name>
</gene>
<name>A0AAU7W6E1_9MICO</name>
<dbReference type="RefSeq" id="WP_350347926.1">
    <property type="nucleotide sequence ID" value="NZ_CP158374.1"/>
</dbReference>
<dbReference type="PANTHER" id="PTHR30055:SF146">
    <property type="entry name" value="HTH-TYPE TRANSCRIPTIONAL DUAL REGULATOR CECR"/>
    <property type="match status" value="1"/>
</dbReference>
<evidence type="ECO:0000313" key="6">
    <source>
        <dbReference type="EMBL" id="XBX81904.1"/>
    </source>
</evidence>
<dbReference type="PANTHER" id="PTHR30055">
    <property type="entry name" value="HTH-TYPE TRANSCRIPTIONAL REGULATOR RUTR"/>
    <property type="match status" value="1"/>
</dbReference>
<dbReference type="InterPro" id="IPR023772">
    <property type="entry name" value="DNA-bd_HTH_TetR-type_CS"/>
</dbReference>
<dbReference type="GO" id="GO:0003700">
    <property type="term" value="F:DNA-binding transcription factor activity"/>
    <property type="evidence" value="ECO:0007669"/>
    <property type="project" value="TreeGrafter"/>
</dbReference>
<sequence>MTAHPATHEPPAGARPEKRRAILAGARDVFARDGFSRASIDAIASAAGVSTRTIYKHFGDKTALFEAVVIESSRTVAEAEIAALDAHLGAVSSADDVEGALRTFALAWLGATGRPADDHELVTHRALIAQLRTDAAQLPAELRRAWWADGPGRVRGALAAVFERWSSRGWIEVEDAPLAAAQFSALVAAVPDPLETDVSDATRAKRIAAGVATFVHGVSNRSSSGRRPG</sequence>
<keyword evidence="1" id="KW-0805">Transcription regulation</keyword>
<evidence type="ECO:0000256" key="1">
    <source>
        <dbReference type="ARBA" id="ARBA00023015"/>
    </source>
</evidence>
<dbReference type="GO" id="GO:0000976">
    <property type="term" value="F:transcription cis-regulatory region binding"/>
    <property type="evidence" value="ECO:0007669"/>
    <property type="project" value="TreeGrafter"/>
</dbReference>
<reference evidence="6" key="1">
    <citation type="submission" date="2024-05" db="EMBL/GenBank/DDBJ databases">
        <authorList>
            <person name="Yu L."/>
        </authorList>
    </citation>
    <scope>NUCLEOTIDE SEQUENCE</scope>
    <source>
        <strain evidence="6">G08B096</strain>
    </source>
</reference>
<dbReference type="PROSITE" id="PS01081">
    <property type="entry name" value="HTH_TETR_1"/>
    <property type="match status" value="1"/>
</dbReference>
<dbReference type="InterPro" id="IPR039536">
    <property type="entry name" value="TetR_C_Proteobacteria"/>
</dbReference>
<keyword evidence="3" id="KW-0804">Transcription</keyword>